<name>A0ABU3VD00_9RHOB</name>
<sequence>MDDELAWNAITTGTATLSQKSAPLRMVFHSEQVAAAFAHQAKSPPVTTKKGRKATLGYSIRRALNKIVPDGYPESAGSKAELRRKVASELGKDDLTERTFNRCLDEHNKAVGCG</sequence>
<keyword evidence="2" id="KW-1185">Reference proteome</keyword>
<reference evidence="2" key="1">
    <citation type="submission" date="2023-05" db="EMBL/GenBank/DDBJ databases">
        <title>Sedimentitalea sp. nov. JM2-8.</title>
        <authorList>
            <person name="Huang J."/>
        </authorList>
    </citation>
    <scope>NUCLEOTIDE SEQUENCE [LARGE SCALE GENOMIC DNA]</scope>
    <source>
        <strain evidence="2">KHS03</strain>
    </source>
</reference>
<proteinExistence type="predicted"/>
<evidence type="ECO:0000313" key="2">
    <source>
        <dbReference type="Proteomes" id="UP001255416"/>
    </source>
</evidence>
<dbReference type="RefSeq" id="WP_316775403.1">
    <property type="nucleotide sequence ID" value="NZ_JASMWN010000005.1"/>
</dbReference>
<evidence type="ECO:0000313" key="1">
    <source>
        <dbReference type="EMBL" id="MDU9004053.1"/>
    </source>
</evidence>
<dbReference type="Proteomes" id="UP001255416">
    <property type="component" value="Unassembled WGS sequence"/>
</dbReference>
<gene>
    <name evidence="1" type="ORF">QO231_09330</name>
</gene>
<accession>A0ABU3VD00</accession>
<dbReference type="EMBL" id="JASMWN010000005">
    <property type="protein sequence ID" value="MDU9004053.1"/>
    <property type="molecule type" value="Genomic_DNA"/>
</dbReference>
<protein>
    <submittedName>
        <fullName evidence="1">Uncharacterized protein</fullName>
    </submittedName>
</protein>
<comment type="caution">
    <text evidence="1">The sequence shown here is derived from an EMBL/GenBank/DDBJ whole genome shotgun (WGS) entry which is preliminary data.</text>
</comment>
<organism evidence="1 2">
    <name type="scientific">Sedimentitalea todarodis</name>
    <dbReference type="NCBI Taxonomy" id="1631240"/>
    <lineage>
        <taxon>Bacteria</taxon>
        <taxon>Pseudomonadati</taxon>
        <taxon>Pseudomonadota</taxon>
        <taxon>Alphaproteobacteria</taxon>
        <taxon>Rhodobacterales</taxon>
        <taxon>Paracoccaceae</taxon>
        <taxon>Sedimentitalea</taxon>
    </lineage>
</organism>